<proteinExistence type="predicted"/>
<reference evidence="5 6" key="1">
    <citation type="submission" date="2020-01" db="EMBL/GenBank/DDBJ databases">
        <authorList>
            <person name="Kim M.K."/>
        </authorList>
    </citation>
    <scope>NUCLEOTIDE SEQUENCE [LARGE SCALE GENOMIC DNA]</scope>
    <source>
        <strain evidence="5 6">172606-1</strain>
    </source>
</reference>
<dbReference type="Proteomes" id="UP000480178">
    <property type="component" value="Chromosome"/>
</dbReference>
<evidence type="ECO:0000256" key="1">
    <source>
        <dbReference type="ARBA" id="ARBA00023015"/>
    </source>
</evidence>
<dbReference type="GO" id="GO:0043565">
    <property type="term" value="F:sequence-specific DNA binding"/>
    <property type="evidence" value="ECO:0007669"/>
    <property type="project" value="InterPro"/>
</dbReference>
<dbReference type="InterPro" id="IPR018060">
    <property type="entry name" value="HTH_AraC"/>
</dbReference>
<dbReference type="SMART" id="SM00342">
    <property type="entry name" value="HTH_ARAC"/>
    <property type="match status" value="1"/>
</dbReference>
<keyword evidence="6" id="KW-1185">Reference proteome</keyword>
<dbReference type="InterPro" id="IPR046532">
    <property type="entry name" value="DUF6597"/>
</dbReference>
<evidence type="ECO:0000256" key="2">
    <source>
        <dbReference type="ARBA" id="ARBA00023125"/>
    </source>
</evidence>
<dbReference type="EMBL" id="CP048222">
    <property type="protein sequence ID" value="QHT65251.1"/>
    <property type="molecule type" value="Genomic_DNA"/>
</dbReference>
<evidence type="ECO:0000259" key="4">
    <source>
        <dbReference type="PROSITE" id="PS01124"/>
    </source>
</evidence>
<dbReference type="PANTHER" id="PTHR46796">
    <property type="entry name" value="HTH-TYPE TRANSCRIPTIONAL ACTIVATOR RHAS-RELATED"/>
    <property type="match status" value="1"/>
</dbReference>
<accession>A0A6C0GBE0</accession>
<sequence>MQYRQYTPIDSLKHLVRYYWSLDGRQDSISRLSIESFADRYPRLIFQDIDCFEPIINSTGEEMPLCYLKGVRTRPTEAFMHGAFSHFGVAFYPHALSNFFGIDSDELTDTTPNINLVCRCDLGERLRFKTHAERVAILDGFLLGKMTKLCLDFTVQSIIHKKGKVSDMEMLASALRISERQLQRRFKKQVGISLKRYQRVSRFELALKRLATVHYSELTSIAFELDYTDQSHFIKEFQEFAEMSPYNFVRNKSVGAESSSFLYIPIR</sequence>
<dbReference type="PROSITE" id="PS01124">
    <property type="entry name" value="HTH_ARAC_FAMILY_2"/>
    <property type="match status" value="1"/>
</dbReference>
<dbReference type="KEGG" id="rhoz:GXP67_00455"/>
<dbReference type="InterPro" id="IPR050204">
    <property type="entry name" value="AraC_XylS_family_regulators"/>
</dbReference>
<keyword evidence="3" id="KW-0804">Transcription</keyword>
<evidence type="ECO:0000313" key="6">
    <source>
        <dbReference type="Proteomes" id="UP000480178"/>
    </source>
</evidence>
<gene>
    <name evidence="5" type="ORF">GXP67_00455</name>
</gene>
<protein>
    <submittedName>
        <fullName evidence="5">Helix-turn-helix transcriptional regulator</fullName>
    </submittedName>
</protein>
<dbReference type="Pfam" id="PF20240">
    <property type="entry name" value="DUF6597"/>
    <property type="match status" value="1"/>
</dbReference>
<dbReference type="SUPFAM" id="SSF46689">
    <property type="entry name" value="Homeodomain-like"/>
    <property type="match status" value="1"/>
</dbReference>
<evidence type="ECO:0000313" key="5">
    <source>
        <dbReference type="EMBL" id="QHT65251.1"/>
    </source>
</evidence>
<dbReference type="GO" id="GO:0003700">
    <property type="term" value="F:DNA-binding transcription factor activity"/>
    <property type="evidence" value="ECO:0007669"/>
    <property type="project" value="InterPro"/>
</dbReference>
<dbReference type="PANTHER" id="PTHR46796:SF13">
    <property type="entry name" value="HTH-TYPE TRANSCRIPTIONAL ACTIVATOR RHAS"/>
    <property type="match status" value="1"/>
</dbReference>
<keyword evidence="1" id="KW-0805">Transcription regulation</keyword>
<dbReference type="AlphaFoldDB" id="A0A6C0GBE0"/>
<evidence type="ECO:0000256" key="3">
    <source>
        <dbReference type="ARBA" id="ARBA00023163"/>
    </source>
</evidence>
<dbReference type="Gene3D" id="1.10.10.60">
    <property type="entry name" value="Homeodomain-like"/>
    <property type="match status" value="1"/>
</dbReference>
<dbReference type="Pfam" id="PF12833">
    <property type="entry name" value="HTH_18"/>
    <property type="match status" value="1"/>
</dbReference>
<dbReference type="RefSeq" id="WP_162441339.1">
    <property type="nucleotide sequence ID" value="NZ_CP048222.1"/>
</dbReference>
<organism evidence="5 6">
    <name type="scientific">Rhodocytophaga rosea</name>
    <dbReference type="NCBI Taxonomy" id="2704465"/>
    <lineage>
        <taxon>Bacteria</taxon>
        <taxon>Pseudomonadati</taxon>
        <taxon>Bacteroidota</taxon>
        <taxon>Cytophagia</taxon>
        <taxon>Cytophagales</taxon>
        <taxon>Rhodocytophagaceae</taxon>
        <taxon>Rhodocytophaga</taxon>
    </lineage>
</organism>
<name>A0A6C0GBE0_9BACT</name>
<dbReference type="InterPro" id="IPR009057">
    <property type="entry name" value="Homeodomain-like_sf"/>
</dbReference>
<feature type="domain" description="HTH araC/xylS-type" evidence="4">
    <location>
        <begin position="168"/>
        <end position="251"/>
    </location>
</feature>
<keyword evidence="2" id="KW-0238">DNA-binding</keyword>